<dbReference type="Proteomes" id="UP000052230">
    <property type="component" value="Unassembled WGS sequence"/>
</dbReference>
<name>A0A0U5BW63_XANCI</name>
<dbReference type="AlphaFoldDB" id="A0A0U5BW63"/>
<evidence type="ECO:0000313" key="1">
    <source>
        <dbReference type="EMBL" id="CEG17827.1"/>
    </source>
</evidence>
<protein>
    <submittedName>
        <fullName evidence="1">Uncharacterized protein</fullName>
    </submittedName>
</protein>
<dbReference type="EMBL" id="CCXZ01000166">
    <property type="protein sequence ID" value="CEG17827.1"/>
    <property type="molecule type" value="Genomic_DNA"/>
</dbReference>
<keyword evidence="2" id="KW-1185">Reference proteome</keyword>
<comment type="caution">
    <text evidence="1">The sequence shown here is derived from an EMBL/GenBank/DDBJ whole genome shotgun (WGS) entry which is preliminary data.</text>
</comment>
<reference evidence="1 2" key="1">
    <citation type="submission" date="2014-09" db="EMBL/GenBank/DDBJ databases">
        <authorList>
            <person name="Regsiter A."/>
        </authorList>
    </citation>
    <scope>NUCLEOTIDE SEQUENCE [LARGE SCALE GENOMIC DNA]</scope>
</reference>
<organism evidence="1 2">
    <name type="scientific">Xanthomonas citri pv. citri</name>
    <dbReference type="NCBI Taxonomy" id="611301"/>
    <lineage>
        <taxon>Bacteria</taxon>
        <taxon>Pseudomonadati</taxon>
        <taxon>Pseudomonadota</taxon>
        <taxon>Gammaproteobacteria</taxon>
        <taxon>Lysobacterales</taxon>
        <taxon>Lysobacteraceae</taxon>
        <taxon>Xanthomonas</taxon>
    </lineage>
</organism>
<evidence type="ECO:0000313" key="2">
    <source>
        <dbReference type="Proteomes" id="UP000052230"/>
    </source>
</evidence>
<gene>
    <name evidence="1" type="ORF">XAC3562_70096</name>
</gene>
<proteinExistence type="predicted"/>
<sequence>MQRTGHAGNVPAELVASTTRVLRYGSHRRQRIALRIVHAHPIGVGQRVQAMRQARFIALRTALPEFQRGRHGRAGRRAAVVDAAAAVATDVCVQRDTTRLRLRGAAHRPLMRA</sequence>
<accession>A0A0U5BW63</accession>